<feature type="compositionally biased region" description="Polar residues" evidence="1">
    <location>
        <begin position="28"/>
        <end position="39"/>
    </location>
</feature>
<gene>
    <name evidence="2" type="ORF">LMG32289_06677</name>
</gene>
<proteinExistence type="predicted"/>
<name>A0ABM8Y2C1_9BURK</name>
<feature type="region of interest" description="Disordered" evidence="1">
    <location>
        <begin position="1"/>
        <end position="64"/>
    </location>
</feature>
<sequence length="64" mass="7097">MAKQSTGRPSQASEKLNPGVRTDREQVQSRSADPGQSSYGGFKDQDPRIQHQSEAKKDGKRKPK</sequence>
<feature type="compositionally biased region" description="Polar residues" evidence="1">
    <location>
        <begin position="1"/>
        <end position="14"/>
    </location>
</feature>
<organism evidence="2 3">
    <name type="scientific">Cupriavidus pampae</name>
    <dbReference type="NCBI Taxonomy" id="659251"/>
    <lineage>
        <taxon>Bacteria</taxon>
        <taxon>Pseudomonadati</taxon>
        <taxon>Pseudomonadota</taxon>
        <taxon>Betaproteobacteria</taxon>
        <taxon>Burkholderiales</taxon>
        <taxon>Burkholderiaceae</taxon>
        <taxon>Cupriavidus</taxon>
    </lineage>
</organism>
<reference evidence="2 3" key="1">
    <citation type="submission" date="2021-08" db="EMBL/GenBank/DDBJ databases">
        <authorList>
            <person name="Peeters C."/>
        </authorList>
    </citation>
    <scope>NUCLEOTIDE SEQUENCE [LARGE SCALE GENOMIC DNA]</scope>
    <source>
        <strain evidence="2 3">LMG 32289</strain>
    </source>
</reference>
<dbReference type="Proteomes" id="UP000706525">
    <property type="component" value="Unassembled WGS sequence"/>
</dbReference>
<keyword evidence="3" id="KW-1185">Reference proteome</keyword>
<comment type="caution">
    <text evidence="2">The sequence shown here is derived from an EMBL/GenBank/DDBJ whole genome shotgun (WGS) entry which is preliminary data.</text>
</comment>
<evidence type="ECO:0000313" key="2">
    <source>
        <dbReference type="EMBL" id="CAG9186885.1"/>
    </source>
</evidence>
<accession>A0ABM8Y2C1</accession>
<evidence type="ECO:0000256" key="1">
    <source>
        <dbReference type="SAM" id="MobiDB-lite"/>
    </source>
</evidence>
<evidence type="ECO:0000313" key="3">
    <source>
        <dbReference type="Proteomes" id="UP000706525"/>
    </source>
</evidence>
<feature type="compositionally biased region" description="Basic and acidic residues" evidence="1">
    <location>
        <begin position="43"/>
        <end position="57"/>
    </location>
</feature>
<protein>
    <submittedName>
        <fullName evidence="2">Uncharacterized protein</fullName>
    </submittedName>
</protein>
<dbReference type="EMBL" id="CAJZAG010000021">
    <property type="protein sequence ID" value="CAG9186885.1"/>
    <property type="molecule type" value="Genomic_DNA"/>
</dbReference>